<keyword evidence="2" id="KW-1185">Reference proteome</keyword>
<reference evidence="1" key="1">
    <citation type="submission" date="2023-04" db="EMBL/GenBank/DDBJ databases">
        <title>A chromosome-level genome assembly of the parasitoid wasp Eretmocerus hayati.</title>
        <authorList>
            <person name="Zhong Y."/>
            <person name="Liu S."/>
            <person name="Liu Y."/>
        </authorList>
    </citation>
    <scope>NUCLEOTIDE SEQUENCE</scope>
    <source>
        <strain evidence="1">ZJU_SS_LIU_2023</strain>
    </source>
</reference>
<evidence type="ECO:0000313" key="2">
    <source>
        <dbReference type="Proteomes" id="UP001239111"/>
    </source>
</evidence>
<gene>
    <name evidence="1" type="ORF">QAD02_002937</name>
</gene>
<dbReference type="EMBL" id="CM056743">
    <property type="protein sequence ID" value="KAJ8671678.1"/>
    <property type="molecule type" value="Genomic_DNA"/>
</dbReference>
<dbReference type="Proteomes" id="UP001239111">
    <property type="component" value="Chromosome 3"/>
</dbReference>
<protein>
    <submittedName>
        <fullName evidence="1">Uncharacterized protein</fullName>
    </submittedName>
</protein>
<name>A0ACC2NKF2_9HYME</name>
<evidence type="ECO:0000313" key="1">
    <source>
        <dbReference type="EMBL" id="KAJ8671678.1"/>
    </source>
</evidence>
<comment type="caution">
    <text evidence="1">The sequence shown here is derived from an EMBL/GenBank/DDBJ whole genome shotgun (WGS) entry which is preliminary data.</text>
</comment>
<sequence length="114" mass="12960">MEQELSTSQGIENSTESSSQLRICEAPEPKSNSSEGLYPMEDPSDGYITISSVSSSPEAIELPPRSLKRRRTTSSSSGNSSDNEQKPRCRRRLRFTPKRRQLIARKDSNKWWKI</sequence>
<accession>A0ACC2NKF2</accession>
<organism evidence="1 2">
    <name type="scientific">Eretmocerus hayati</name>
    <dbReference type="NCBI Taxonomy" id="131215"/>
    <lineage>
        <taxon>Eukaryota</taxon>
        <taxon>Metazoa</taxon>
        <taxon>Ecdysozoa</taxon>
        <taxon>Arthropoda</taxon>
        <taxon>Hexapoda</taxon>
        <taxon>Insecta</taxon>
        <taxon>Pterygota</taxon>
        <taxon>Neoptera</taxon>
        <taxon>Endopterygota</taxon>
        <taxon>Hymenoptera</taxon>
        <taxon>Apocrita</taxon>
        <taxon>Proctotrupomorpha</taxon>
        <taxon>Chalcidoidea</taxon>
        <taxon>Aphelinidae</taxon>
        <taxon>Aphelininae</taxon>
        <taxon>Eretmocerus</taxon>
    </lineage>
</organism>
<proteinExistence type="predicted"/>